<protein>
    <submittedName>
        <fullName evidence="2">NlpE N-terminal domain-containing protein</fullName>
    </submittedName>
</protein>
<keyword evidence="3" id="KW-1185">Reference proteome</keyword>
<evidence type="ECO:0000313" key="2">
    <source>
        <dbReference type="EMBL" id="SDZ29183.1"/>
    </source>
</evidence>
<reference evidence="2 3" key="1">
    <citation type="submission" date="2016-10" db="EMBL/GenBank/DDBJ databases">
        <authorList>
            <person name="Varghese N."/>
            <person name="Submissions S."/>
        </authorList>
    </citation>
    <scope>NUCLEOTIDE SEQUENCE [LARGE SCALE GENOMIC DNA]</scope>
    <source>
        <strain evidence="2 3">DSM 17997</strain>
    </source>
</reference>
<dbReference type="RefSeq" id="WP_019598371.1">
    <property type="nucleotide sequence ID" value="NZ_FNQC01000009.1"/>
</dbReference>
<dbReference type="Gene3D" id="2.40.128.640">
    <property type="match status" value="1"/>
</dbReference>
<gene>
    <name evidence="2" type="ORF">SAMN05444412_109121</name>
</gene>
<feature type="chain" id="PRO_5046453127" evidence="1">
    <location>
        <begin position="24"/>
        <end position="158"/>
    </location>
</feature>
<comment type="caution">
    <text evidence="2">The sequence shown here is derived from an EMBL/GenBank/DDBJ whole genome shotgun (WGS) entry which is preliminary data.</text>
</comment>
<dbReference type="InterPro" id="IPR007298">
    <property type="entry name" value="Cu-R_lipoprotein_NlpE"/>
</dbReference>
<feature type="signal peptide" evidence="1">
    <location>
        <begin position="1"/>
        <end position="23"/>
    </location>
</feature>
<evidence type="ECO:0000313" key="3">
    <source>
        <dbReference type="Proteomes" id="UP000199663"/>
    </source>
</evidence>
<keyword evidence="1" id="KW-0732">Signal</keyword>
<accession>A0A1H3RU30</accession>
<name>A0A1H3RU30_9BACT</name>
<proteinExistence type="predicted"/>
<sequence>MKKTHLGLSMYLAVLLSFGSCQKSDQKHEEMDTKPLTEISEDDLVEFQDEHNAQNSLDFMGVYKGILPCADCEGIEILLELESGNSYTKKVIYHGKTDQKTQESSGVFSWNEAGNTITLVGEALPNQYFVGENYLLHLDMEGNRITGDLAAKYRLTKN</sequence>
<dbReference type="PROSITE" id="PS51257">
    <property type="entry name" value="PROKAR_LIPOPROTEIN"/>
    <property type="match status" value="1"/>
</dbReference>
<dbReference type="EMBL" id="FNQC01000009">
    <property type="protein sequence ID" value="SDZ29183.1"/>
    <property type="molecule type" value="Genomic_DNA"/>
</dbReference>
<organism evidence="2 3">
    <name type="scientific">Rhodonellum ikkaensis</name>
    <dbReference type="NCBI Taxonomy" id="336829"/>
    <lineage>
        <taxon>Bacteria</taxon>
        <taxon>Pseudomonadati</taxon>
        <taxon>Bacteroidota</taxon>
        <taxon>Cytophagia</taxon>
        <taxon>Cytophagales</taxon>
        <taxon>Cytophagaceae</taxon>
        <taxon>Rhodonellum</taxon>
    </lineage>
</organism>
<dbReference type="Pfam" id="PF04170">
    <property type="entry name" value="NlpE"/>
    <property type="match status" value="1"/>
</dbReference>
<evidence type="ECO:0000256" key="1">
    <source>
        <dbReference type="SAM" id="SignalP"/>
    </source>
</evidence>
<dbReference type="Proteomes" id="UP000199663">
    <property type="component" value="Unassembled WGS sequence"/>
</dbReference>